<reference evidence="1" key="1">
    <citation type="submission" date="2021-10" db="EMBL/GenBank/DDBJ databases">
        <title>Tropical sea cucumber genome reveals ecological adaptation and Cuvierian tubules defense mechanism.</title>
        <authorList>
            <person name="Chen T."/>
        </authorList>
    </citation>
    <scope>NUCLEOTIDE SEQUENCE</scope>
    <source>
        <strain evidence="1">Nanhai2018</strain>
        <tissue evidence="1">Muscle</tissue>
    </source>
</reference>
<accession>A0A9Q1HGQ5</accession>
<gene>
    <name evidence="1" type="ORF">HOLleu_01930</name>
</gene>
<protein>
    <submittedName>
        <fullName evidence="1">Uncharacterized protein</fullName>
    </submittedName>
</protein>
<dbReference type="AlphaFoldDB" id="A0A9Q1HGQ5"/>
<organism evidence="1 2">
    <name type="scientific">Holothuria leucospilota</name>
    <name type="common">Black long sea cucumber</name>
    <name type="synonym">Mertensiothuria leucospilota</name>
    <dbReference type="NCBI Taxonomy" id="206669"/>
    <lineage>
        <taxon>Eukaryota</taxon>
        <taxon>Metazoa</taxon>
        <taxon>Echinodermata</taxon>
        <taxon>Eleutherozoa</taxon>
        <taxon>Echinozoa</taxon>
        <taxon>Holothuroidea</taxon>
        <taxon>Aspidochirotacea</taxon>
        <taxon>Aspidochirotida</taxon>
        <taxon>Holothuriidae</taxon>
        <taxon>Holothuria</taxon>
    </lineage>
</organism>
<keyword evidence="2" id="KW-1185">Reference proteome</keyword>
<name>A0A9Q1HGQ5_HOLLE</name>
<dbReference type="EMBL" id="JAIZAY010000001">
    <property type="protein sequence ID" value="KAJ8049257.1"/>
    <property type="molecule type" value="Genomic_DNA"/>
</dbReference>
<evidence type="ECO:0000313" key="2">
    <source>
        <dbReference type="Proteomes" id="UP001152320"/>
    </source>
</evidence>
<comment type="caution">
    <text evidence="1">The sequence shown here is derived from an EMBL/GenBank/DDBJ whole genome shotgun (WGS) entry which is preliminary data.</text>
</comment>
<sequence>MATSRYLEDQVNVVLVMPIFKAENQHNQMGPSRVKPETFIYCLKYLSTEVYWRLGALFGDVSNTVDCDAKKV</sequence>
<dbReference type="Proteomes" id="UP001152320">
    <property type="component" value="Chromosome 1"/>
</dbReference>
<proteinExistence type="predicted"/>
<evidence type="ECO:0000313" key="1">
    <source>
        <dbReference type="EMBL" id="KAJ8049257.1"/>
    </source>
</evidence>